<proteinExistence type="predicted"/>
<dbReference type="Proteomes" id="UP000314251">
    <property type="component" value="Unassembled WGS sequence"/>
</dbReference>
<dbReference type="PANTHER" id="PTHR46211">
    <property type="entry name" value="GLYCEROPHOSPHORYL DIESTER PHOSPHODIESTERASE"/>
    <property type="match status" value="1"/>
</dbReference>
<name>A0A5N6AQ06_9ACTN</name>
<accession>A0A5N6AQ06</accession>
<evidence type="ECO:0000313" key="4">
    <source>
        <dbReference type="EMBL" id="KAB8169779.1"/>
    </source>
</evidence>
<dbReference type="EMBL" id="VDLY02000002">
    <property type="protein sequence ID" value="KAB8169779.1"/>
    <property type="molecule type" value="Genomic_DNA"/>
</dbReference>
<feature type="signal peptide" evidence="2">
    <location>
        <begin position="1"/>
        <end position="32"/>
    </location>
</feature>
<evidence type="ECO:0000256" key="1">
    <source>
        <dbReference type="SAM" id="MobiDB-lite"/>
    </source>
</evidence>
<dbReference type="AlphaFoldDB" id="A0A5N6AQ06"/>
<feature type="domain" description="GP-PDE" evidence="3">
    <location>
        <begin position="47"/>
        <end position="294"/>
    </location>
</feature>
<evidence type="ECO:0000259" key="3">
    <source>
        <dbReference type="PROSITE" id="PS51704"/>
    </source>
</evidence>
<evidence type="ECO:0000256" key="2">
    <source>
        <dbReference type="SAM" id="SignalP"/>
    </source>
</evidence>
<dbReference type="OrthoDB" id="3268277at2"/>
<reference evidence="4" key="1">
    <citation type="submission" date="2019-10" db="EMBL/GenBank/DDBJ databases">
        <title>Nonomuraea sp. nov., isolated from Phyllanthus amarus.</title>
        <authorList>
            <person name="Klykleung N."/>
            <person name="Tanasupawat S."/>
        </authorList>
    </citation>
    <scope>NUCLEOTIDE SEQUENCE [LARGE SCALE GENOMIC DNA]</scope>
    <source>
        <strain evidence="4">3MP-10</strain>
    </source>
</reference>
<sequence length="294" mass="31558">MGRVSARSVRACVVGLAAAAGCAALLGTPAAAQPATGGTGTHERGGPDVIAHRGSSGMAPENTEAAIELAIEQNADYVEIDVQRTSDGRLVNFHDCTLERTTDVEEVFPGRDSYRVSDFTWDELSQLDAGSWFHDSYAGEPIVPLHRVFALTSGRTNVLAEISPCEQYEGLAADLAEALLDHPGEAAARTRDDLAVQSFEIDDLREFHALLPDVPVGFLDAEVPTGAELADLAGWADQVNPQYTVTDQALVDRLHDLGYEVNVWTVDEPGAMRRMVDLGVDGIITDYPQSLTQP</sequence>
<dbReference type="Gene3D" id="3.20.20.190">
    <property type="entry name" value="Phosphatidylinositol (PI) phosphodiesterase"/>
    <property type="match status" value="1"/>
</dbReference>
<feature type="chain" id="PRO_5024448845" evidence="2">
    <location>
        <begin position="33"/>
        <end position="294"/>
    </location>
</feature>
<keyword evidence="2" id="KW-0732">Signal</keyword>
<dbReference type="PANTHER" id="PTHR46211:SF1">
    <property type="entry name" value="GLYCEROPHOSPHODIESTER PHOSPHODIESTERASE, CYTOPLASMIC"/>
    <property type="match status" value="1"/>
</dbReference>
<dbReference type="GO" id="GO:0008081">
    <property type="term" value="F:phosphoric diester hydrolase activity"/>
    <property type="evidence" value="ECO:0007669"/>
    <property type="project" value="InterPro"/>
</dbReference>
<dbReference type="InterPro" id="IPR030395">
    <property type="entry name" value="GP_PDE_dom"/>
</dbReference>
<dbReference type="PROSITE" id="PS51257">
    <property type="entry name" value="PROKAR_LIPOPROTEIN"/>
    <property type="match status" value="1"/>
</dbReference>
<dbReference type="PROSITE" id="PS51704">
    <property type="entry name" value="GP_PDE"/>
    <property type="match status" value="1"/>
</dbReference>
<keyword evidence="4" id="KW-0378">Hydrolase</keyword>
<protein>
    <submittedName>
        <fullName evidence="4">Hydrolase</fullName>
    </submittedName>
</protein>
<dbReference type="GO" id="GO:0006629">
    <property type="term" value="P:lipid metabolic process"/>
    <property type="evidence" value="ECO:0007669"/>
    <property type="project" value="InterPro"/>
</dbReference>
<organism evidence="4 5">
    <name type="scientific">Streptomyces mimosae</name>
    <dbReference type="NCBI Taxonomy" id="2586635"/>
    <lineage>
        <taxon>Bacteria</taxon>
        <taxon>Bacillati</taxon>
        <taxon>Actinomycetota</taxon>
        <taxon>Actinomycetes</taxon>
        <taxon>Kitasatosporales</taxon>
        <taxon>Streptomycetaceae</taxon>
        <taxon>Streptomyces</taxon>
    </lineage>
</organism>
<keyword evidence="5" id="KW-1185">Reference proteome</keyword>
<dbReference type="InterPro" id="IPR017946">
    <property type="entry name" value="PLC-like_Pdiesterase_TIM-brl"/>
</dbReference>
<gene>
    <name evidence="4" type="ORF">FH607_003380</name>
</gene>
<evidence type="ECO:0000313" key="5">
    <source>
        <dbReference type="Proteomes" id="UP000314251"/>
    </source>
</evidence>
<dbReference type="Pfam" id="PF03009">
    <property type="entry name" value="GDPD"/>
    <property type="match status" value="1"/>
</dbReference>
<dbReference type="SUPFAM" id="SSF51695">
    <property type="entry name" value="PLC-like phosphodiesterases"/>
    <property type="match status" value="1"/>
</dbReference>
<comment type="caution">
    <text evidence="4">The sequence shown here is derived from an EMBL/GenBank/DDBJ whole genome shotgun (WGS) entry which is preliminary data.</text>
</comment>
<feature type="region of interest" description="Disordered" evidence="1">
    <location>
        <begin position="31"/>
        <end position="58"/>
    </location>
</feature>